<dbReference type="Proteomes" id="UP000501726">
    <property type="component" value="Chromosome"/>
</dbReference>
<evidence type="ECO:0000313" key="1">
    <source>
        <dbReference type="EMBL" id="BBP46138.1"/>
    </source>
</evidence>
<evidence type="ECO:0000313" key="2">
    <source>
        <dbReference type="Proteomes" id="UP000501726"/>
    </source>
</evidence>
<dbReference type="KEGG" id="tse:THMIRHAS_15110"/>
<evidence type="ECO:0008006" key="3">
    <source>
        <dbReference type="Google" id="ProtNLM"/>
    </source>
</evidence>
<dbReference type="PANTHER" id="PTHR23416:SF78">
    <property type="entry name" value="LIPOPOLYSACCHARIDE BIOSYNTHESIS O-ACETYL TRANSFERASE WBBJ-RELATED"/>
    <property type="match status" value="1"/>
</dbReference>
<reference evidence="2" key="1">
    <citation type="submission" date="2019-11" db="EMBL/GenBank/DDBJ databases">
        <title>Isolation and characterization of two novel species in the genus Thiomicrorhabdus.</title>
        <authorList>
            <person name="Mochizuki J."/>
            <person name="Kojima H."/>
            <person name="Fukui M."/>
        </authorList>
    </citation>
    <scope>NUCLEOTIDE SEQUENCE [LARGE SCALE GENOMIC DNA]</scope>
    <source>
        <strain evidence="2">aks77</strain>
    </source>
</reference>
<proteinExistence type="predicted"/>
<accession>A0A6F8PVV9</accession>
<dbReference type="AlphaFoldDB" id="A0A6F8PVV9"/>
<dbReference type="SUPFAM" id="SSF51161">
    <property type="entry name" value="Trimeric LpxA-like enzymes"/>
    <property type="match status" value="1"/>
</dbReference>
<organism evidence="1 2">
    <name type="scientific">Thiosulfatimonas sediminis</name>
    <dbReference type="NCBI Taxonomy" id="2675054"/>
    <lineage>
        <taxon>Bacteria</taxon>
        <taxon>Pseudomonadati</taxon>
        <taxon>Pseudomonadota</taxon>
        <taxon>Gammaproteobacteria</taxon>
        <taxon>Thiotrichales</taxon>
        <taxon>Piscirickettsiaceae</taxon>
        <taxon>Thiosulfatimonas</taxon>
    </lineage>
</organism>
<keyword evidence="2" id="KW-1185">Reference proteome</keyword>
<gene>
    <name evidence="1" type="ORF">THMIRHAS_15110</name>
</gene>
<name>A0A6F8PVV9_9GAMM</name>
<sequence>MIDIMDWFKQKFKKLWSWLVKARHLHQYVVLGALDQNQINIGKNSAFKGLNAFVFKPGAVNNRIEIGDNFRARKLQIIFKGQNNQVIIGDNVKWSGRILVDGCGLEVRIGENTTAESVYLLSRDQNVTIGKNCMISREIEIRSTDVHKIYLLETGQRVNEANPLIVGDHVWIAARAFLSKNTVIPNNCVIGACSFVNKAFTEENTIIAGSPAKVVKRGVDWKR</sequence>
<dbReference type="PANTHER" id="PTHR23416">
    <property type="entry name" value="SIALIC ACID SYNTHASE-RELATED"/>
    <property type="match status" value="1"/>
</dbReference>
<dbReference type="EMBL" id="AP021889">
    <property type="protein sequence ID" value="BBP46138.1"/>
    <property type="molecule type" value="Genomic_DNA"/>
</dbReference>
<dbReference type="Gene3D" id="2.160.10.10">
    <property type="entry name" value="Hexapeptide repeat proteins"/>
    <property type="match status" value="1"/>
</dbReference>
<dbReference type="InterPro" id="IPR011004">
    <property type="entry name" value="Trimer_LpxA-like_sf"/>
</dbReference>
<protein>
    <recommendedName>
        <fullName evidence="3">Acyltransferase</fullName>
    </recommendedName>
</protein>
<dbReference type="CDD" id="cd04647">
    <property type="entry name" value="LbH_MAT_like"/>
    <property type="match status" value="1"/>
</dbReference>
<dbReference type="InterPro" id="IPR051159">
    <property type="entry name" value="Hexapeptide_acetyltransf"/>
</dbReference>